<proteinExistence type="predicted"/>
<dbReference type="Proteomes" id="UP000001068">
    <property type="component" value="Chromosome"/>
</dbReference>
<reference evidence="2" key="1">
    <citation type="submission" date="2010-11" db="EMBL/GenBank/DDBJ databases">
        <title>The complete genome of Desulfurococcus mucosus DSM 2162.</title>
        <authorList>
            <consortium name="US DOE Joint Genome Institute (JGI-PGF)"/>
            <person name="Lucas S."/>
            <person name="Copeland A."/>
            <person name="Lapidus A."/>
            <person name="Bruce D."/>
            <person name="Goodwin L."/>
            <person name="Pitluck S."/>
            <person name="Kyrpides N."/>
            <person name="Mavromatis K."/>
            <person name="Pagani I."/>
            <person name="Ivanova N."/>
            <person name="Ovchinnikova G."/>
            <person name="Chertkov O."/>
            <person name="Held B."/>
            <person name="Brettin T."/>
            <person name="Detter J.C."/>
            <person name="Tapia R."/>
            <person name="Han C."/>
            <person name="Land M."/>
            <person name="Hauser L."/>
            <person name="Markowitz V."/>
            <person name="Cheng J.-F."/>
            <person name="Hugenholtz P."/>
            <person name="Woyke T."/>
            <person name="Wu D."/>
            <person name="Wirth R."/>
            <person name="Bilek Y."/>
            <person name="Hader T."/>
            <person name="Klenk H.-P."/>
            <person name="Eisen J.A."/>
        </authorList>
    </citation>
    <scope>NUCLEOTIDE SEQUENCE [LARGE SCALE GENOMIC DNA]</scope>
    <source>
        <strain evidence="2">ATCC 35584 / DSM 2162 / JCM 9187 / O7/1</strain>
    </source>
</reference>
<protein>
    <submittedName>
        <fullName evidence="1">Phosphoesterase</fullName>
    </submittedName>
</protein>
<dbReference type="KEGG" id="dmu:Desmu_0895"/>
<name>E8R9M3_DESM0</name>
<dbReference type="AlphaFoldDB" id="E8R9M3"/>
<accession>E8R9M3</accession>
<dbReference type="eggNOG" id="arCOG01145">
    <property type="taxonomic scope" value="Archaea"/>
</dbReference>
<dbReference type="OrthoDB" id="18477at2157"/>
<keyword evidence="2" id="KW-1185">Reference proteome</keyword>
<organism evidence="1 2">
    <name type="scientific">Desulfurococcus mucosus (strain ATCC 35584 / DSM 2162 / JCM 9187 / O7/1)</name>
    <dbReference type="NCBI Taxonomy" id="765177"/>
    <lineage>
        <taxon>Archaea</taxon>
        <taxon>Thermoproteota</taxon>
        <taxon>Thermoprotei</taxon>
        <taxon>Desulfurococcales</taxon>
        <taxon>Desulfurococcaceae</taxon>
        <taxon>Desulfurococcus</taxon>
    </lineage>
</organism>
<evidence type="ECO:0000313" key="1">
    <source>
        <dbReference type="EMBL" id="ADV65199.1"/>
    </source>
</evidence>
<sequence precursor="true">MSSRLRLLAVYDLEASKTLSRILCVIARTLGVDAVILLGDTVSPVIIDWLVERCVIPTYGVLGRLDDASVSQSLRRHNGLLEGRLVNLKGYVLTGIGVSPSPLGESRVDVLATYRPGPGVRCCSVSSDIVGEAVESLKPRLILAGACVEPCVEGNLISPGSALKNHFMYVAIEGDSYIVKKGVFWEVLRELGAD</sequence>
<dbReference type="SUPFAM" id="SSF56300">
    <property type="entry name" value="Metallo-dependent phosphatases"/>
    <property type="match status" value="1"/>
</dbReference>
<dbReference type="RefSeq" id="WP_013562421.1">
    <property type="nucleotide sequence ID" value="NC_014961.1"/>
</dbReference>
<dbReference type="HOGENOM" id="CLU_1375475_0_0_2"/>
<dbReference type="GeneID" id="10153592"/>
<dbReference type="STRING" id="765177.Desmu_0895"/>
<reference evidence="1 2" key="2">
    <citation type="journal article" date="2011" name="Stand. Genomic Sci.">
        <title>Complete genome sequence of Desulfurococcus mucosus type strain (O7/1).</title>
        <authorList>
            <person name="Wirth R."/>
            <person name="Chertkov O."/>
            <person name="Held B."/>
            <person name="Lapidus A."/>
            <person name="Nolan M."/>
            <person name="Lucas S."/>
            <person name="Hammon N."/>
            <person name="Deshpande S."/>
            <person name="Cheng J.F."/>
            <person name="Tapia R."/>
            <person name="Han C."/>
            <person name="Goodwin L."/>
            <person name="Pitluck S."/>
            <person name="Liolios K."/>
            <person name="Ioanna P."/>
            <person name="Ivanova N."/>
            <person name="Mavromatis K."/>
            <person name="Mikhailova N."/>
            <person name="Pati A."/>
            <person name="Chen A."/>
            <person name="Palaniappan K."/>
            <person name="Land M."/>
            <person name="Hauser L."/>
            <person name="Chang Y.J."/>
            <person name="Jeffries C.D."/>
            <person name="Bilek Y."/>
            <person name="Hader T."/>
            <person name="Rohde M."/>
            <person name="Spring S."/>
            <person name="Sikorski J."/>
            <person name="Goker M."/>
            <person name="Woyke T."/>
            <person name="Bristow J."/>
            <person name="Eisen J.A."/>
            <person name="Markowitz V."/>
            <person name="Hugenholtz P."/>
            <person name="Kyrpides N.C."/>
            <person name="Klenk H.P."/>
        </authorList>
    </citation>
    <scope>NUCLEOTIDE SEQUENCE [LARGE SCALE GENOMIC DNA]</scope>
    <source>
        <strain evidence="2">ATCC 35584 / DSM 2162 / JCM 9187 / O7/1</strain>
    </source>
</reference>
<dbReference type="InterPro" id="IPR029052">
    <property type="entry name" value="Metallo-depent_PP-like"/>
</dbReference>
<dbReference type="EMBL" id="CP002363">
    <property type="protein sequence ID" value="ADV65199.1"/>
    <property type="molecule type" value="Genomic_DNA"/>
</dbReference>
<evidence type="ECO:0000313" key="2">
    <source>
        <dbReference type="Proteomes" id="UP000001068"/>
    </source>
</evidence>
<gene>
    <name evidence="1" type="ordered locus">Desmu_0895</name>
</gene>